<gene>
    <name evidence="14" type="primary">pntA</name>
    <name evidence="14" type="ORF">Lisr_0700</name>
</gene>
<comment type="function">
    <text evidence="1">The transhydrogenation between NADH and NADP is coupled to respiration and ATP hydrolysis and functions as a proton pump across the membrane.</text>
</comment>
<evidence type="ECO:0000256" key="2">
    <source>
        <dbReference type="ARBA" id="ARBA00005689"/>
    </source>
</evidence>
<dbReference type="FunFam" id="3.40.50.720:FF:000188">
    <property type="entry name" value="NAD(P) transhydrogenase alpha subunit 1"/>
    <property type="match status" value="1"/>
</dbReference>
<dbReference type="GO" id="GO:0005886">
    <property type="term" value="C:plasma membrane"/>
    <property type="evidence" value="ECO:0007669"/>
    <property type="project" value="TreeGrafter"/>
</dbReference>
<dbReference type="SMART" id="SM01003">
    <property type="entry name" value="AlaDh_PNT_N"/>
    <property type="match status" value="1"/>
</dbReference>
<feature type="domain" description="Alanine dehydrogenase/pyridine nucleotide transhydrogenase N-terminal" evidence="13">
    <location>
        <begin position="4"/>
        <end position="138"/>
    </location>
</feature>
<dbReference type="InterPro" id="IPR036291">
    <property type="entry name" value="NAD(P)-bd_dom_sf"/>
</dbReference>
<sequence>MIIAALNETDNETRVAITPSSVKHFINLGFKPHIEQGAGLKAGFKDHDYEQVGATIINNRMTLLQNTGILLCVGEPDQKDIVHLTTGSLIIGHFDKDKENAVVRGCLNKNLSLLSMNFIPRISRAQSMDSLSSQANLAGYRAILEAICHFKRAIPMMMTAAGMIHPAKILIIGAGVAGLQAIATAKRLGAVVYAFDVRKAAKEQVESLGAEFIEVSTDENMETSGGYASETSEEYKKQQAALINEYARKVDIIITTALIPGKKAPLLLNKQTVEEMKAGSVIVDLATSRGGNCEVSVQDKIIQYNEITIIGISNMAGLVPATASELYANNLLQLIKMLASSPGEIHFDSEDEIIQQALICHKAQFMPFQLVMENEK</sequence>
<evidence type="ECO:0000256" key="9">
    <source>
        <dbReference type="ARBA" id="ARBA00071353"/>
    </source>
</evidence>
<comment type="similarity">
    <text evidence="2">Belongs to the AlaDH/PNT family.</text>
</comment>
<dbReference type="OrthoDB" id="9804592at2"/>
<proteinExistence type="inferred from homology"/>
<dbReference type="AlphaFoldDB" id="A0A0W0WE12"/>
<dbReference type="InterPro" id="IPR007886">
    <property type="entry name" value="AlaDH/PNT_N"/>
</dbReference>
<evidence type="ECO:0000313" key="15">
    <source>
        <dbReference type="Proteomes" id="UP000054761"/>
    </source>
</evidence>
<dbReference type="PANTHER" id="PTHR10160">
    <property type="entry name" value="NAD(P) TRANSHYDROGENASE"/>
    <property type="match status" value="1"/>
</dbReference>
<dbReference type="GO" id="GO:0006740">
    <property type="term" value="P:NADPH regeneration"/>
    <property type="evidence" value="ECO:0007669"/>
    <property type="project" value="TreeGrafter"/>
</dbReference>
<dbReference type="RefSeq" id="WP_058501077.1">
    <property type="nucleotide sequence ID" value="NZ_CAAAJA010000046.1"/>
</dbReference>
<dbReference type="Pfam" id="PF05222">
    <property type="entry name" value="AlaDh_PNT_N"/>
    <property type="match status" value="1"/>
</dbReference>
<organism evidence="14 15">
    <name type="scientific">Legionella israelensis</name>
    <dbReference type="NCBI Taxonomy" id="454"/>
    <lineage>
        <taxon>Bacteria</taxon>
        <taxon>Pseudomonadati</taxon>
        <taxon>Pseudomonadota</taxon>
        <taxon>Gammaproteobacteria</taxon>
        <taxon>Legionellales</taxon>
        <taxon>Legionellaceae</taxon>
        <taxon>Legionella</taxon>
    </lineage>
</organism>
<dbReference type="SUPFAM" id="SSF51735">
    <property type="entry name" value="NAD(P)-binding Rossmann-fold domains"/>
    <property type="match status" value="1"/>
</dbReference>
<dbReference type="GO" id="GO:0008750">
    <property type="term" value="F:proton-translocating NAD(P)+ transhydrogenase activity"/>
    <property type="evidence" value="ECO:0007669"/>
    <property type="project" value="UniProtKB-EC"/>
</dbReference>
<name>A0A0W0WE12_9GAMM</name>
<evidence type="ECO:0000259" key="13">
    <source>
        <dbReference type="SMART" id="SM01003"/>
    </source>
</evidence>
<evidence type="ECO:0000256" key="3">
    <source>
        <dbReference type="ARBA" id="ARBA00012943"/>
    </source>
</evidence>
<dbReference type="CDD" id="cd05304">
    <property type="entry name" value="Rubrum_tdh"/>
    <property type="match status" value="1"/>
</dbReference>
<accession>A0A0W0WE12</accession>
<dbReference type="PANTHER" id="PTHR10160:SF19">
    <property type="entry name" value="PROTON-TRANSLOCATING NAD(P)(+) TRANSHYDROGENASE"/>
    <property type="match status" value="1"/>
</dbReference>
<feature type="domain" description="Alanine dehydrogenase/pyridine nucleotide transhydrogenase NAD(H)-binding" evidence="12">
    <location>
        <begin position="147"/>
        <end position="311"/>
    </location>
</feature>
<evidence type="ECO:0000256" key="6">
    <source>
        <dbReference type="ARBA" id="ARBA00022967"/>
    </source>
</evidence>
<dbReference type="STRING" id="454.Lisr_0700"/>
<evidence type="ECO:0000259" key="12">
    <source>
        <dbReference type="SMART" id="SM01002"/>
    </source>
</evidence>
<dbReference type="InterPro" id="IPR008143">
    <property type="entry name" value="Ala_DH/PNT_CS2"/>
</dbReference>
<dbReference type="PATRIC" id="fig|454.4.peg.750"/>
<dbReference type="Gene3D" id="3.40.50.720">
    <property type="entry name" value="NAD(P)-binding Rossmann-like Domain"/>
    <property type="match status" value="2"/>
</dbReference>
<dbReference type="GO" id="GO:0050661">
    <property type="term" value="F:NADP binding"/>
    <property type="evidence" value="ECO:0007669"/>
    <property type="project" value="TreeGrafter"/>
</dbReference>
<evidence type="ECO:0000256" key="7">
    <source>
        <dbReference type="ARBA" id="ARBA00023027"/>
    </source>
</evidence>
<dbReference type="EMBL" id="LNYH01000028">
    <property type="protein sequence ID" value="KTD30605.1"/>
    <property type="molecule type" value="Genomic_DNA"/>
</dbReference>
<comment type="caution">
    <text evidence="14">The sequence shown here is derived from an EMBL/GenBank/DDBJ whole genome shotgun (WGS) entry which is preliminary data.</text>
</comment>
<dbReference type="PROSITE" id="PS00837">
    <property type="entry name" value="ALADH_PNT_2"/>
    <property type="match status" value="1"/>
</dbReference>
<evidence type="ECO:0000256" key="4">
    <source>
        <dbReference type="ARBA" id="ARBA00022741"/>
    </source>
</evidence>
<keyword evidence="4" id="KW-0547">Nucleotide-binding</keyword>
<protein>
    <recommendedName>
        <fullName evidence="9">NAD(P) transhydrogenase subunit alpha part 1</fullName>
        <ecNumber evidence="3">7.1.1.1</ecNumber>
    </recommendedName>
    <alternativeName>
        <fullName evidence="11">Nicotinamide nucleotide transhydrogenase subunit alpha 1</fullName>
    </alternativeName>
    <alternativeName>
        <fullName evidence="10">Pyridine nucleotide transhydrogenase subunit alpha 1</fullName>
    </alternativeName>
</protein>
<evidence type="ECO:0000256" key="10">
    <source>
        <dbReference type="ARBA" id="ARBA00076996"/>
    </source>
</evidence>
<keyword evidence="5" id="KW-0521">NADP</keyword>
<keyword evidence="7" id="KW-0520">NAD</keyword>
<dbReference type="InterPro" id="IPR007698">
    <property type="entry name" value="AlaDH/PNT_NAD(H)-bd"/>
</dbReference>
<dbReference type="Pfam" id="PF01262">
    <property type="entry name" value="AlaDh_PNT_C"/>
    <property type="match status" value="1"/>
</dbReference>
<evidence type="ECO:0000313" key="14">
    <source>
        <dbReference type="EMBL" id="KTD30605.1"/>
    </source>
</evidence>
<dbReference type="SUPFAM" id="SSF52283">
    <property type="entry name" value="Formate/glycerate dehydrogenase catalytic domain-like"/>
    <property type="match status" value="1"/>
</dbReference>
<keyword evidence="6" id="KW-1278">Translocase</keyword>
<dbReference type="EC" id="7.1.1.1" evidence="3"/>
<evidence type="ECO:0000256" key="5">
    <source>
        <dbReference type="ARBA" id="ARBA00022857"/>
    </source>
</evidence>
<evidence type="ECO:0000256" key="8">
    <source>
        <dbReference type="ARBA" id="ARBA00048202"/>
    </source>
</evidence>
<dbReference type="SMART" id="SM01002">
    <property type="entry name" value="AlaDh_PNT_C"/>
    <property type="match status" value="1"/>
</dbReference>
<dbReference type="GO" id="GO:0016491">
    <property type="term" value="F:oxidoreductase activity"/>
    <property type="evidence" value="ECO:0007669"/>
    <property type="project" value="InterPro"/>
</dbReference>
<comment type="catalytic activity">
    <reaction evidence="8">
        <text>NAD(+) + NADPH + H(+)(in) = NADH + NADP(+) + H(+)(out)</text>
        <dbReference type="Rhea" id="RHEA:47992"/>
        <dbReference type="ChEBI" id="CHEBI:15378"/>
        <dbReference type="ChEBI" id="CHEBI:57540"/>
        <dbReference type="ChEBI" id="CHEBI:57783"/>
        <dbReference type="ChEBI" id="CHEBI:57945"/>
        <dbReference type="ChEBI" id="CHEBI:58349"/>
        <dbReference type="EC" id="7.1.1.1"/>
    </reaction>
</comment>
<reference evidence="14 15" key="1">
    <citation type="submission" date="2015-11" db="EMBL/GenBank/DDBJ databases">
        <title>Genomic analysis of 38 Legionella species identifies large and diverse effector repertoires.</title>
        <authorList>
            <person name="Burstein D."/>
            <person name="Amaro F."/>
            <person name="Zusman T."/>
            <person name="Lifshitz Z."/>
            <person name="Cohen O."/>
            <person name="Gilbert J.A."/>
            <person name="Pupko T."/>
            <person name="Shuman H.A."/>
            <person name="Segal G."/>
        </authorList>
    </citation>
    <scope>NUCLEOTIDE SEQUENCE [LARGE SCALE GENOMIC DNA]</scope>
    <source>
        <strain evidence="14 15">Bercovier 4</strain>
    </source>
</reference>
<evidence type="ECO:0000256" key="1">
    <source>
        <dbReference type="ARBA" id="ARBA00003943"/>
    </source>
</evidence>
<keyword evidence="15" id="KW-1185">Reference proteome</keyword>
<evidence type="ECO:0000256" key="11">
    <source>
        <dbReference type="ARBA" id="ARBA00084087"/>
    </source>
</evidence>
<dbReference type="NCBIfam" id="NF006942">
    <property type="entry name" value="PRK09424.1"/>
    <property type="match status" value="1"/>
</dbReference>
<dbReference type="Proteomes" id="UP000054761">
    <property type="component" value="Unassembled WGS sequence"/>
</dbReference>